<dbReference type="PANTHER" id="PTHR43081:SF1">
    <property type="entry name" value="ADENYLATE CYCLASE, TERMINAL-DIFFERENTIATION SPECIFIC"/>
    <property type="match status" value="1"/>
</dbReference>
<evidence type="ECO:0000259" key="2">
    <source>
        <dbReference type="PROSITE" id="PS50125"/>
    </source>
</evidence>
<dbReference type="EC" id="4.6.1.-" evidence="3"/>
<feature type="transmembrane region" description="Helical" evidence="1">
    <location>
        <begin position="20"/>
        <end position="41"/>
    </location>
</feature>
<organism evidence="3 4">
    <name type="scientific">Altererythrobacter rubellus</name>
    <dbReference type="NCBI Taxonomy" id="2173831"/>
    <lineage>
        <taxon>Bacteria</taxon>
        <taxon>Pseudomonadati</taxon>
        <taxon>Pseudomonadota</taxon>
        <taxon>Alphaproteobacteria</taxon>
        <taxon>Sphingomonadales</taxon>
        <taxon>Erythrobacteraceae</taxon>
        <taxon>Altererythrobacter</taxon>
    </lineage>
</organism>
<gene>
    <name evidence="3" type="ORF">QQX03_07500</name>
</gene>
<sequence>MRLPASWSSIVLNKPTRSALWITLVALLSAIIAFVAVQTLAPLDNLEKKLADIRVAAMEVPKEPSDDIIVVALDEDTLAQFSYRSPIDRAFIADLIERIDSAGASAIVVDVLIDQASEESKDIQLFEVIRRSETPLYFSYTADPAFVTEDQLNYMRAFIPADKRVESRLLSDPFDSLVRRISTGGIFSDGELIYNDDYPPSFAAKIANAQGVPLLETPREISWRPVSAEGQEPFPVISANYVTYLPDELFEEKIVLIGAILSITDRHSTPLSIIDDGDRGFMPGVLIQAHAIDSLLSGTPEPKSSIGFTLLVVIAFTALGVLISQLRKGLVFNLSLSIAVLAGYWVLCIIGYGYGIGMWPILPPSLALLLSVWMMDIVIGRAERMQRQYIQSTFSRYVSPAVVDRIAEDPSAAAISGEKRDTTFLFTDVADFTTMSELLSPEDLSDVLNQYLDGACEIILRHGGTIDKFIGDAIMAIFNAPIEQPDHAAAAVQAALELDSYAEKYREECNNKGIPLGVTRIGLHAGPAVVGNFGSSQRMDFTALGDTVNTAARTEGINKYFGTRICCTQSVVDQAKDQAFRTIGHFALKGKSEYTTLYTPLPSTHNEEAEAEYQAAFSLLEQRDSSAPQRFSDLQGKYPTDPLIIYHSNRLQSGDISAWIKMGSK</sequence>
<dbReference type="InterPro" id="IPR029787">
    <property type="entry name" value="Nucleotide_cyclase"/>
</dbReference>
<evidence type="ECO:0000313" key="3">
    <source>
        <dbReference type="EMBL" id="WIW94822.1"/>
    </source>
</evidence>
<keyword evidence="3" id="KW-0456">Lyase</keyword>
<dbReference type="InterPro" id="IPR050697">
    <property type="entry name" value="Adenylyl/Guanylyl_Cyclase_3/4"/>
</dbReference>
<dbReference type="RefSeq" id="WP_285975138.1">
    <property type="nucleotide sequence ID" value="NZ_CP127221.1"/>
</dbReference>
<dbReference type="Gene3D" id="3.30.70.1230">
    <property type="entry name" value="Nucleotide cyclase"/>
    <property type="match status" value="1"/>
</dbReference>
<dbReference type="SUPFAM" id="SSF55073">
    <property type="entry name" value="Nucleotide cyclase"/>
    <property type="match status" value="1"/>
</dbReference>
<dbReference type="InterPro" id="IPR007890">
    <property type="entry name" value="CHASE2"/>
</dbReference>
<dbReference type="KEGG" id="arue:QQX03_07500"/>
<keyword evidence="1" id="KW-0812">Transmembrane</keyword>
<dbReference type="SMART" id="SM01080">
    <property type="entry name" value="CHASE2"/>
    <property type="match status" value="1"/>
</dbReference>
<proteinExistence type="predicted"/>
<dbReference type="SMART" id="SM00044">
    <property type="entry name" value="CYCc"/>
    <property type="match status" value="1"/>
</dbReference>
<feature type="transmembrane region" description="Helical" evidence="1">
    <location>
        <begin position="305"/>
        <end position="323"/>
    </location>
</feature>
<protein>
    <submittedName>
        <fullName evidence="3">Adenylate/guanylate cyclase domain-containing protein</fullName>
        <ecNumber evidence="3">4.6.1.-</ecNumber>
    </submittedName>
</protein>
<dbReference type="GO" id="GO:0004016">
    <property type="term" value="F:adenylate cyclase activity"/>
    <property type="evidence" value="ECO:0007669"/>
    <property type="project" value="UniProtKB-ARBA"/>
</dbReference>
<keyword evidence="1" id="KW-1133">Transmembrane helix</keyword>
<dbReference type="AlphaFoldDB" id="A0A9Y2B8C9"/>
<dbReference type="EMBL" id="CP127221">
    <property type="protein sequence ID" value="WIW94822.1"/>
    <property type="molecule type" value="Genomic_DNA"/>
</dbReference>
<dbReference type="PROSITE" id="PS50125">
    <property type="entry name" value="GUANYLATE_CYCLASE_2"/>
    <property type="match status" value="1"/>
</dbReference>
<dbReference type="CDD" id="cd07302">
    <property type="entry name" value="CHD"/>
    <property type="match status" value="1"/>
</dbReference>
<evidence type="ECO:0000256" key="1">
    <source>
        <dbReference type="SAM" id="Phobius"/>
    </source>
</evidence>
<keyword evidence="4" id="KW-1185">Reference proteome</keyword>
<evidence type="ECO:0000313" key="4">
    <source>
        <dbReference type="Proteomes" id="UP001231445"/>
    </source>
</evidence>
<dbReference type="Pfam" id="PF05226">
    <property type="entry name" value="CHASE2"/>
    <property type="match status" value="1"/>
</dbReference>
<dbReference type="Pfam" id="PF00211">
    <property type="entry name" value="Guanylate_cyc"/>
    <property type="match status" value="1"/>
</dbReference>
<dbReference type="InterPro" id="IPR001054">
    <property type="entry name" value="A/G_cyclase"/>
</dbReference>
<reference evidence="3 4" key="1">
    <citation type="submission" date="2023-06" db="EMBL/GenBank/DDBJ databases">
        <title>Altererythrobacter rubellus NBRC 112769 genome.</title>
        <authorList>
            <person name="Zhang K."/>
        </authorList>
    </citation>
    <scope>NUCLEOTIDE SEQUENCE [LARGE SCALE GENOMIC DNA]</scope>
    <source>
        <strain evidence="3 4">NBRC 112769</strain>
    </source>
</reference>
<feature type="domain" description="Guanylate cyclase" evidence="2">
    <location>
        <begin position="423"/>
        <end position="555"/>
    </location>
</feature>
<dbReference type="GO" id="GO:0035556">
    <property type="term" value="P:intracellular signal transduction"/>
    <property type="evidence" value="ECO:0007669"/>
    <property type="project" value="InterPro"/>
</dbReference>
<name>A0A9Y2B8C9_9SPHN</name>
<keyword evidence="1" id="KW-0472">Membrane</keyword>
<accession>A0A9Y2B8C9</accession>
<dbReference type="Proteomes" id="UP001231445">
    <property type="component" value="Chromosome"/>
</dbReference>
<dbReference type="GO" id="GO:0009190">
    <property type="term" value="P:cyclic nucleotide biosynthetic process"/>
    <property type="evidence" value="ECO:0007669"/>
    <property type="project" value="InterPro"/>
</dbReference>
<feature type="transmembrane region" description="Helical" evidence="1">
    <location>
        <begin position="330"/>
        <end position="355"/>
    </location>
</feature>
<dbReference type="PANTHER" id="PTHR43081">
    <property type="entry name" value="ADENYLATE CYCLASE, TERMINAL-DIFFERENTIATION SPECIFIC-RELATED"/>
    <property type="match status" value="1"/>
</dbReference>
<feature type="transmembrane region" description="Helical" evidence="1">
    <location>
        <begin position="361"/>
        <end position="379"/>
    </location>
</feature>